<proteinExistence type="predicted"/>
<organism evidence="1 2">
    <name type="scientific">Bradyrhizobium iriomotense</name>
    <dbReference type="NCBI Taxonomy" id="441950"/>
    <lineage>
        <taxon>Bacteria</taxon>
        <taxon>Pseudomonadati</taxon>
        <taxon>Pseudomonadota</taxon>
        <taxon>Alphaproteobacteria</taxon>
        <taxon>Hyphomicrobiales</taxon>
        <taxon>Nitrobacteraceae</taxon>
        <taxon>Bradyrhizobium</taxon>
    </lineage>
</organism>
<dbReference type="EMBL" id="BSOW01000016">
    <property type="protein sequence ID" value="GLR87912.1"/>
    <property type="molecule type" value="Genomic_DNA"/>
</dbReference>
<dbReference type="Proteomes" id="UP001156905">
    <property type="component" value="Unassembled WGS sequence"/>
</dbReference>
<comment type="caution">
    <text evidence="1">The sequence shown here is derived from an EMBL/GenBank/DDBJ whole genome shotgun (WGS) entry which is preliminary data.</text>
</comment>
<reference evidence="2" key="1">
    <citation type="journal article" date="2019" name="Int. J. Syst. Evol. Microbiol.">
        <title>The Global Catalogue of Microorganisms (GCM) 10K type strain sequencing project: providing services to taxonomists for standard genome sequencing and annotation.</title>
        <authorList>
            <consortium name="The Broad Institute Genomics Platform"/>
            <consortium name="The Broad Institute Genome Sequencing Center for Infectious Disease"/>
            <person name="Wu L."/>
            <person name="Ma J."/>
        </authorList>
    </citation>
    <scope>NUCLEOTIDE SEQUENCE [LARGE SCALE GENOMIC DNA]</scope>
    <source>
        <strain evidence="2">NBRC 102520</strain>
    </source>
</reference>
<sequence length="65" mass="7048">MVEIEPKPLRSDIGFFTRAGFVDKLTSGNLVHVPLAEPDLSATEIGLLIFAIGSPIQQCRLSPQI</sequence>
<gene>
    <name evidence="1" type="ORF">GCM10007857_46240</name>
</gene>
<name>A0ABQ6B0J6_9BRAD</name>
<evidence type="ECO:0000313" key="1">
    <source>
        <dbReference type="EMBL" id="GLR87912.1"/>
    </source>
</evidence>
<accession>A0ABQ6B0J6</accession>
<protein>
    <submittedName>
        <fullName evidence="1">Uncharacterized protein</fullName>
    </submittedName>
</protein>
<keyword evidence="2" id="KW-1185">Reference proteome</keyword>
<evidence type="ECO:0000313" key="2">
    <source>
        <dbReference type="Proteomes" id="UP001156905"/>
    </source>
</evidence>